<dbReference type="EMBL" id="CP036274">
    <property type="protein sequence ID" value="QDU27640.1"/>
    <property type="molecule type" value="Genomic_DNA"/>
</dbReference>
<dbReference type="GO" id="GO:0045437">
    <property type="term" value="F:uridine nucleosidase activity"/>
    <property type="evidence" value="ECO:0007669"/>
    <property type="project" value="UniProtKB-ARBA"/>
</dbReference>
<dbReference type="GO" id="GO:0008477">
    <property type="term" value="F:purine nucleosidase activity"/>
    <property type="evidence" value="ECO:0007669"/>
    <property type="project" value="TreeGrafter"/>
</dbReference>
<gene>
    <name evidence="4" type="primary">rihA_1</name>
    <name evidence="4" type="ORF">ETAA8_27280</name>
</gene>
<dbReference type="InterPro" id="IPR015910">
    <property type="entry name" value="I/U_nuclsd_hydro_CS"/>
</dbReference>
<dbReference type="InterPro" id="IPR001910">
    <property type="entry name" value="Inosine/uridine_hydrolase_dom"/>
</dbReference>
<evidence type="ECO:0000259" key="3">
    <source>
        <dbReference type="Pfam" id="PF01156"/>
    </source>
</evidence>
<evidence type="ECO:0000256" key="2">
    <source>
        <dbReference type="ARBA" id="ARBA00023295"/>
    </source>
</evidence>
<dbReference type="KEGG" id="aagg:ETAA8_27280"/>
<dbReference type="GO" id="GO:0006152">
    <property type="term" value="P:purine nucleoside catabolic process"/>
    <property type="evidence" value="ECO:0007669"/>
    <property type="project" value="TreeGrafter"/>
</dbReference>
<dbReference type="PANTHER" id="PTHR12304:SF4">
    <property type="entry name" value="URIDINE NUCLEOSIDASE"/>
    <property type="match status" value="1"/>
</dbReference>
<dbReference type="PROSITE" id="PS01247">
    <property type="entry name" value="IUNH"/>
    <property type="match status" value="1"/>
</dbReference>
<dbReference type="GO" id="GO:0005829">
    <property type="term" value="C:cytosol"/>
    <property type="evidence" value="ECO:0007669"/>
    <property type="project" value="TreeGrafter"/>
</dbReference>
<evidence type="ECO:0000313" key="5">
    <source>
        <dbReference type="Proteomes" id="UP000315017"/>
    </source>
</evidence>
<protein>
    <submittedName>
        <fullName evidence="4">Pyrimidine-specific ribonucleoside hydrolase RihA</fullName>
        <ecNumber evidence="4">3.2.-.-</ecNumber>
    </submittedName>
</protein>
<keyword evidence="2 4" id="KW-0326">Glycosidase</keyword>
<evidence type="ECO:0000313" key="4">
    <source>
        <dbReference type="EMBL" id="QDU27640.1"/>
    </source>
</evidence>
<evidence type="ECO:0000256" key="1">
    <source>
        <dbReference type="ARBA" id="ARBA00022801"/>
    </source>
</evidence>
<dbReference type="Proteomes" id="UP000315017">
    <property type="component" value="Chromosome"/>
</dbReference>
<dbReference type="EC" id="3.2.-.-" evidence="4"/>
<dbReference type="OrthoDB" id="9797882at2"/>
<accession>A0A517YBM3</accession>
<dbReference type="InterPro" id="IPR036452">
    <property type="entry name" value="Ribo_hydro-like"/>
</dbReference>
<organism evidence="4 5">
    <name type="scientific">Anatilimnocola aggregata</name>
    <dbReference type="NCBI Taxonomy" id="2528021"/>
    <lineage>
        <taxon>Bacteria</taxon>
        <taxon>Pseudomonadati</taxon>
        <taxon>Planctomycetota</taxon>
        <taxon>Planctomycetia</taxon>
        <taxon>Pirellulales</taxon>
        <taxon>Pirellulaceae</taxon>
        <taxon>Anatilimnocola</taxon>
    </lineage>
</organism>
<keyword evidence="1 4" id="KW-0378">Hydrolase</keyword>
<dbReference type="InterPro" id="IPR023186">
    <property type="entry name" value="IUNH"/>
</dbReference>
<name>A0A517YBM3_9BACT</name>
<dbReference type="RefSeq" id="WP_145088623.1">
    <property type="nucleotide sequence ID" value="NZ_CP036274.1"/>
</dbReference>
<dbReference type="Gene3D" id="3.90.245.10">
    <property type="entry name" value="Ribonucleoside hydrolase-like"/>
    <property type="match status" value="1"/>
</dbReference>
<dbReference type="SUPFAM" id="SSF53590">
    <property type="entry name" value="Nucleoside hydrolase"/>
    <property type="match status" value="1"/>
</dbReference>
<dbReference type="AlphaFoldDB" id="A0A517YBM3"/>
<reference evidence="4 5" key="1">
    <citation type="submission" date="2019-02" db="EMBL/GenBank/DDBJ databases">
        <title>Deep-cultivation of Planctomycetes and their phenomic and genomic characterization uncovers novel biology.</title>
        <authorList>
            <person name="Wiegand S."/>
            <person name="Jogler M."/>
            <person name="Boedeker C."/>
            <person name="Pinto D."/>
            <person name="Vollmers J."/>
            <person name="Rivas-Marin E."/>
            <person name="Kohn T."/>
            <person name="Peeters S.H."/>
            <person name="Heuer A."/>
            <person name="Rast P."/>
            <person name="Oberbeckmann S."/>
            <person name="Bunk B."/>
            <person name="Jeske O."/>
            <person name="Meyerdierks A."/>
            <person name="Storesund J.E."/>
            <person name="Kallscheuer N."/>
            <person name="Luecker S."/>
            <person name="Lage O.M."/>
            <person name="Pohl T."/>
            <person name="Merkel B.J."/>
            <person name="Hornburger P."/>
            <person name="Mueller R.-W."/>
            <person name="Bruemmer F."/>
            <person name="Labrenz M."/>
            <person name="Spormann A.M."/>
            <person name="Op den Camp H."/>
            <person name="Overmann J."/>
            <person name="Amann R."/>
            <person name="Jetten M.S.M."/>
            <person name="Mascher T."/>
            <person name="Medema M.H."/>
            <person name="Devos D.P."/>
            <person name="Kaster A.-K."/>
            <person name="Ovreas L."/>
            <person name="Rohde M."/>
            <person name="Galperin M.Y."/>
            <person name="Jogler C."/>
        </authorList>
    </citation>
    <scope>NUCLEOTIDE SEQUENCE [LARGE SCALE GENOMIC DNA]</scope>
    <source>
        <strain evidence="4 5">ETA_A8</strain>
    </source>
</reference>
<dbReference type="Pfam" id="PF01156">
    <property type="entry name" value="IU_nuc_hydro"/>
    <property type="match status" value="1"/>
</dbReference>
<feature type="domain" description="Inosine/uridine-preferring nucleoside hydrolase" evidence="3">
    <location>
        <begin position="5"/>
        <end position="298"/>
    </location>
</feature>
<dbReference type="PANTHER" id="PTHR12304">
    <property type="entry name" value="INOSINE-URIDINE PREFERRING NUCLEOSIDE HYDROLASE"/>
    <property type="match status" value="1"/>
</dbReference>
<sequence>MPRKVIIDCDPGIDDAVALCMALFDPRLEVLAVTAVAGNVTADQSTRNVQALIEQLDPPRYPRLGAATPTESLAMVDNRSLYGEDGLGNVGLVSSKLARQHPSEKLICDEVRAAPGEVTLICLGPLTNIAAAITREPQLISMLGRLVIMGGAVNGIGNATSAAEFNIYYDPHSARQVFRSPTTKSLIPLDVTGQVTFSLDLLDQLPPETSRAGSLLRRTLPHLFRTYRRDLGLEGILLPDAVAMAAALHPELFTTRDLTGDVETAGELTLGATVFDRRSTAHQRGDMEVALEVDAAGVADCIVRALVDAGKQT</sequence>
<keyword evidence="5" id="KW-1185">Reference proteome</keyword>
<proteinExistence type="predicted"/>